<dbReference type="InterPro" id="IPR002716">
    <property type="entry name" value="PIN_dom"/>
</dbReference>
<dbReference type="RefSeq" id="WP_063950998.1">
    <property type="nucleotide sequence ID" value="NZ_LXPS01000038.1"/>
</dbReference>
<reference evidence="8 9" key="1">
    <citation type="submission" date="2016-05" db="EMBL/GenBank/DDBJ databases">
        <authorList>
            <person name="Lavstsen T."/>
            <person name="Jespersen J.S."/>
        </authorList>
    </citation>
    <scope>NUCLEOTIDE SEQUENCE [LARGE SCALE GENOMIC DNA]</scope>
    <source>
        <strain evidence="8 9">KCJ1736</strain>
    </source>
</reference>
<evidence type="ECO:0000259" key="7">
    <source>
        <dbReference type="Pfam" id="PF01850"/>
    </source>
</evidence>
<keyword evidence="6" id="KW-0800">Toxin</keyword>
<dbReference type="GO" id="GO:0000287">
    <property type="term" value="F:magnesium ion binding"/>
    <property type="evidence" value="ECO:0007669"/>
    <property type="project" value="UniProtKB-UniRule"/>
</dbReference>
<accession>A0A176WXS8</accession>
<comment type="function">
    <text evidence="6">Toxic component of a toxin-antitoxin (TA) system. An RNase.</text>
</comment>
<feature type="binding site" evidence="6">
    <location>
        <position position="96"/>
    </location>
    <ligand>
        <name>Mg(2+)</name>
        <dbReference type="ChEBI" id="CHEBI:18420"/>
    </ligand>
</feature>
<dbReference type="GO" id="GO:0016787">
    <property type="term" value="F:hydrolase activity"/>
    <property type="evidence" value="ECO:0007669"/>
    <property type="project" value="UniProtKB-KW"/>
</dbReference>
<evidence type="ECO:0000313" key="9">
    <source>
        <dbReference type="Proteomes" id="UP000077098"/>
    </source>
</evidence>
<dbReference type="CDD" id="cd18760">
    <property type="entry name" value="PIN_MtVapC3-like"/>
    <property type="match status" value="1"/>
</dbReference>
<dbReference type="Pfam" id="PF01850">
    <property type="entry name" value="PIN"/>
    <property type="match status" value="1"/>
</dbReference>
<protein>
    <recommendedName>
        <fullName evidence="6">Ribonuclease VapC</fullName>
        <shortName evidence="6">RNase VapC</shortName>
        <ecNumber evidence="6">3.1.-.-</ecNumber>
    </recommendedName>
    <alternativeName>
        <fullName evidence="6">Toxin VapC</fullName>
    </alternativeName>
</protein>
<dbReference type="GO" id="GO:0004540">
    <property type="term" value="F:RNA nuclease activity"/>
    <property type="evidence" value="ECO:0007669"/>
    <property type="project" value="InterPro"/>
</dbReference>
<keyword evidence="1 6" id="KW-1277">Toxin-antitoxin system</keyword>
<evidence type="ECO:0000256" key="3">
    <source>
        <dbReference type="ARBA" id="ARBA00022723"/>
    </source>
</evidence>
<dbReference type="EMBL" id="LXPS01000038">
    <property type="protein sequence ID" value="OAE38364.1"/>
    <property type="molecule type" value="Genomic_DNA"/>
</dbReference>
<organism evidence="8 9">
    <name type="scientific">Agrobacterium tumefaciens</name>
    <dbReference type="NCBI Taxonomy" id="358"/>
    <lineage>
        <taxon>Bacteria</taxon>
        <taxon>Pseudomonadati</taxon>
        <taxon>Pseudomonadota</taxon>
        <taxon>Alphaproteobacteria</taxon>
        <taxon>Hyphomicrobiales</taxon>
        <taxon>Rhizobiaceae</taxon>
        <taxon>Rhizobium/Agrobacterium group</taxon>
        <taxon>Agrobacterium</taxon>
        <taxon>Agrobacterium tumefaciens complex</taxon>
    </lineage>
</organism>
<dbReference type="HAMAP" id="MF_00265">
    <property type="entry name" value="VapC_Nob1"/>
    <property type="match status" value="1"/>
</dbReference>
<gene>
    <name evidence="6" type="primary">vapC</name>
    <name evidence="8" type="ORF">A7J57_17990</name>
</gene>
<evidence type="ECO:0000313" key="8">
    <source>
        <dbReference type="EMBL" id="OAE38364.1"/>
    </source>
</evidence>
<keyword evidence="2 6" id="KW-0540">Nuclease</keyword>
<dbReference type="Gene3D" id="3.40.50.1010">
    <property type="entry name" value="5'-nuclease"/>
    <property type="match status" value="1"/>
</dbReference>
<keyword evidence="5 6" id="KW-0460">Magnesium</keyword>
<comment type="caution">
    <text evidence="8">The sequence shown here is derived from an EMBL/GenBank/DDBJ whole genome shotgun (WGS) entry which is preliminary data.</text>
</comment>
<keyword evidence="3 6" id="KW-0479">Metal-binding</keyword>
<comment type="cofactor">
    <cofactor evidence="6">
        <name>Mg(2+)</name>
        <dbReference type="ChEBI" id="CHEBI:18420"/>
    </cofactor>
</comment>
<dbReference type="Proteomes" id="UP000077098">
    <property type="component" value="Unassembled WGS sequence"/>
</dbReference>
<evidence type="ECO:0000256" key="2">
    <source>
        <dbReference type="ARBA" id="ARBA00022722"/>
    </source>
</evidence>
<dbReference type="InterPro" id="IPR022907">
    <property type="entry name" value="VapC_family"/>
</dbReference>
<dbReference type="AlphaFoldDB" id="A0A176WXS8"/>
<feature type="domain" description="PIN" evidence="7">
    <location>
        <begin position="2"/>
        <end position="119"/>
    </location>
</feature>
<dbReference type="PANTHER" id="PTHR42740">
    <property type="entry name" value="RIBONUCLEASE VAPC3"/>
    <property type="match status" value="1"/>
</dbReference>
<evidence type="ECO:0000256" key="6">
    <source>
        <dbReference type="HAMAP-Rule" id="MF_00265"/>
    </source>
</evidence>
<dbReference type="InterPro" id="IPR051749">
    <property type="entry name" value="PINc/VapC_TA_RNase"/>
</dbReference>
<dbReference type="GO" id="GO:0090729">
    <property type="term" value="F:toxin activity"/>
    <property type="evidence" value="ECO:0007669"/>
    <property type="project" value="UniProtKB-KW"/>
</dbReference>
<proteinExistence type="inferred from homology"/>
<evidence type="ECO:0000256" key="1">
    <source>
        <dbReference type="ARBA" id="ARBA00022649"/>
    </source>
</evidence>
<evidence type="ECO:0000256" key="4">
    <source>
        <dbReference type="ARBA" id="ARBA00022801"/>
    </source>
</evidence>
<evidence type="ECO:0000256" key="5">
    <source>
        <dbReference type="ARBA" id="ARBA00022842"/>
    </source>
</evidence>
<feature type="binding site" evidence="6">
    <location>
        <position position="5"/>
    </location>
    <ligand>
        <name>Mg(2+)</name>
        <dbReference type="ChEBI" id="CHEBI:18420"/>
    </ligand>
</feature>
<keyword evidence="4 6" id="KW-0378">Hydrolase</keyword>
<sequence>MIVVDTSVWIDWFQNKSTPQVTTLDDIGDLTDVLIGDIILLEILQGERSDKLAAAIHSRLKRFGFVPMLTPELAVKAAANYRKLRGLGKTVRKTADLIIGTYCIEHGHKLLQNDRDFQPMADHLGLQLA</sequence>
<keyword evidence="8" id="KW-0238">DNA-binding</keyword>
<dbReference type="GO" id="GO:0003677">
    <property type="term" value="F:DNA binding"/>
    <property type="evidence" value="ECO:0007669"/>
    <property type="project" value="UniProtKB-KW"/>
</dbReference>
<dbReference type="SUPFAM" id="SSF88723">
    <property type="entry name" value="PIN domain-like"/>
    <property type="match status" value="1"/>
</dbReference>
<name>A0A176WXS8_AGRTU</name>
<dbReference type="InterPro" id="IPR029060">
    <property type="entry name" value="PIN-like_dom_sf"/>
</dbReference>
<comment type="similarity">
    <text evidence="6">Belongs to the PINc/VapC protein family.</text>
</comment>
<dbReference type="PANTHER" id="PTHR42740:SF1">
    <property type="entry name" value="RIBONUCLEASE VAPC3"/>
    <property type="match status" value="1"/>
</dbReference>
<dbReference type="EC" id="3.1.-.-" evidence="6"/>